<reference evidence="2 3" key="1">
    <citation type="journal article" date="2020" name="ISME J.">
        <title>Uncovering the hidden diversity of litter-decomposition mechanisms in mushroom-forming fungi.</title>
        <authorList>
            <person name="Floudas D."/>
            <person name="Bentzer J."/>
            <person name="Ahren D."/>
            <person name="Johansson T."/>
            <person name="Persson P."/>
            <person name="Tunlid A."/>
        </authorList>
    </citation>
    <scope>NUCLEOTIDE SEQUENCE [LARGE SCALE GENOMIC DNA]</scope>
    <source>
        <strain evidence="2 3">CBS 406.79</strain>
    </source>
</reference>
<organism evidence="2 3">
    <name type="scientific">Collybiopsis confluens</name>
    <dbReference type="NCBI Taxonomy" id="2823264"/>
    <lineage>
        <taxon>Eukaryota</taxon>
        <taxon>Fungi</taxon>
        <taxon>Dikarya</taxon>
        <taxon>Basidiomycota</taxon>
        <taxon>Agaricomycotina</taxon>
        <taxon>Agaricomycetes</taxon>
        <taxon>Agaricomycetidae</taxon>
        <taxon>Agaricales</taxon>
        <taxon>Marasmiineae</taxon>
        <taxon>Omphalotaceae</taxon>
        <taxon>Collybiopsis</taxon>
    </lineage>
</organism>
<dbReference type="Proteomes" id="UP000518752">
    <property type="component" value="Unassembled WGS sequence"/>
</dbReference>
<keyword evidence="1" id="KW-0472">Membrane</keyword>
<proteinExistence type="predicted"/>
<dbReference type="AlphaFoldDB" id="A0A8H5M8D4"/>
<sequence>MYPVPSYIYQPPAALLLLLCLYRVAWGLLRWYILMRNSGIPEIEKLDDHPSDRRLRGTAIICGGSIAGLFAARICHDFFERVIIVEPEEWLSGNTMRQFSWEQEHKRTRVMQYESLHAFQALLFDGLKKLFPGFEEECRSSGISVSQADRQSSFSGIPIPLPTRSYGGNLAQTLWSSRAGFETLLRRAVLGRGRYPQIEQLAGTVVGVSPQSNDVTRIGKVTVRGADLQVREFEASLIVGMKWLAQAGYGSEPVSSGKIPLQQSKIALDQKLHYSTLICTVTPSTLKKLPIPNDLDPNTLFYAVMEDKTDFGRRLFVLTRIDGNRLAVFAGQSSDQPVKYKTLDDIRSFIRELGAYAVIPEWIFQTIDLLEDAQPAIDYSHVRVPGSSYIQYHKVGNLPINFTAIGDSVLSVDPLYGQGCTKAMLGAVALHTVLAQSATQKDSGELPPDFSNRFFKEHFNKTDSFWQTTRLLDYGVPCTTPVPGEDLSSGRLLRWYFRRLQILAITDEQAGRVIWDGGMGYGTPIDSLHPWLVMKVIWGVITGGIF</sequence>
<keyword evidence="1" id="KW-0812">Transmembrane</keyword>
<dbReference type="SUPFAM" id="SSF51905">
    <property type="entry name" value="FAD/NAD(P)-binding domain"/>
    <property type="match status" value="1"/>
</dbReference>
<dbReference type="EMBL" id="JAACJN010000043">
    <property type="protein sequence ID" value="KAF5384504.1"/>
    <property type="molecule type" value="Genomic_DNA"/>
</dbReference>
<dbReference type="InterPro" id="IPR036188">
    <property type="entry name" value="FAD/NAD-bd_sf"/>
</dbReference>
<feature type="transmembrane region" description="Helical" evidence="1">
    <location>
        <begin position="12"/>
        <end position="34"/>
    </location>
</feature>
<evidence type="ECO:0000313" key="2">
    <source>
        <dbReference type="EMBL" id="KAF5384504.1"/>
    </source>
</evidence>
<feature type="transmembrane region" description="Helical" evidence="1">
    <location>
        <begin position="55"/>
        <end position="74"/>
    </location>
</feature>
<evidence type="ECO:0000313" key="3">
    <source>
        <dbReference type="Proteomes" id="UP000518752"/>
    </source>
</evidence>
<gene>
    <name evidence="2" type="ORF">D9757_006479</name>
</gene>
<keyword evidence="1" id="KW-1133">Transmembrane helix</keyword>
<keyword evidence="3" id="KW-1185">Reference proteome</keyword>
<name>A0A8H5M8D4_9AGAR</name>
<comment type="caution">
    <text evidence="2">The sequence shown here is derived from an EMBL/GenBank/DDBJ whole genome shotgun (WGS) entry which is preliminary data.</text>
</comment>
<protein>
    <submittedName>
        <fullName evidence="2">Uncharacterized protein</fullName>
    </submittedName>
</protein>
<evidence type="ECO:0000256" key="1">
    <source>
        <dbReference type="SAM" id="Phobius"/>
    </source>
</evidence>
<dbReference type="Gene3D" id="3.50.50.60">
    <property type="entry name" value="FAD/NAD(P)-binding domain"/>
    <property type="match status" value="1"/>
</dbReference>
<accession>A0A8H5M8D4</accession>
<dbReference type="OrthoDB" id="10051892at2759"/>